<dbReference type="Gene3D" id="3.40.50.1820">
    <property type="entry name" value="alpha/beta hydrolase"/>
    <property type="match status" value="1"/>
</dbReference>
<dbReference type="AlphaFoldDB" id="A0AAD2G7H3"/>
<feature type="domain" description="Phospholipase/carboxylesterase/thioesterase" evidence="3">
    <location>
        <begin position="2"/>
        <end position="213"/>
    </location>
</feature>
<evidence type="ECO:0000313" key="5">
    <source>
        <dbReference type="Proteomes" id="UP001295423"/>
    </source>
</evidence>
<evidence type="ECO:0000313" key="4">
    <source>
        <dbReference type="EMBL" id="CAJ1965686.1"/>
    </source>
</evidence>
<dbReference type="Pfam" id="PF02230">
    <property type="entry name" value="Abhydrolase_2"/>
    <property type="match status" value="1"/>
</dbReference>
<dbReference type="InterPro" id="IPR003140">
    <property type="entry name" value="PLipase/COase/thioEstase"/>
</dbReference>
<accession>A0AAD2G7H3</accession>
<reference evidence="4" key="1">
    <citation type="submission" date="2023-08" db="EMBL/GenBank/DDBJ databases">
        <authorList>
            <person name="Audoor S."/>
            <person name="Bilcke G."/>
        </authorList>
    </citation>
    <scope>NUCLEOTIDE SEQUENCE</scope>
</reference>
<protein>
    <recommendedName>
        <fullName evidence="3">Phospholipase/carboxylesterase/thioesterase domain-containing protein</fullName>
    </recommendedName>
</protein>
<dbReference type="EMBL" id="CAKOGP040002214">
    <property type="protein sequence ID" value="CAJ1965686.1"/>
    <property type="molecule type" value="Genomic_DNA"/>
</dbReference>
<keyword evidence="2" id="KW-0378">Hydrolase</keyword>
<name>A0AAD2G7H3_9STRA</name>
<dbReference type="InterPro" id="IPR050565">
    <property type="entry name" value="LYPA1-2/EST-like"/>
</dbReference>
<dbReference type="SUPFAM" id="SSF53474">
    <property type="entry name" value="alpha/beta-Hydrolases"/>
    <property type="match status" value="1"/>
</dbReference>
<evidence type="ECO:0000256" key="1">
    <source>
        <dbReference type="ARBA" id="ARBA00006499"/>
    </source>
</evidence>
<comment type="similarity">
    <text evidence="1">Belongs to the AB hydrolase superfamily. AB hydrolase 2 family.</text>
</comment>
<dbReference type="InterPro" id="IPR029058">
    <property type="entry name" value="AB_hydrolase_fold"/>
</dbReference>
<dbReference type="GO" id="GO:0052689">
    <property type="term" value="F:carboxylic ester hydrolase activity"/>
    <property type="evidence" value="ECO:0007669"/>
    <property type="project" value="TreeGrafter"/>
</dbReference>
<dbReference type="PANTHER" id="PTHR10655:SF17">
    <property type="entry name" value="LYSOPHOSPHOLIPASE-LIKE PROTEIN 1"/>
    <property type="match status" value="1"/>
</dbReference>
<evidence type="ECO:0000259" key="3">
    <source>
        <dbReference type="Pfam" id="PF02230"/>
    </source>
</evidence>
<evidence type="ECO:0000256" key="2">
    <source>
        <dbReference type="ARBA" id="ARBA00022801"/>
    </source>
</evidence>
<keyword evidence="5" id="KW-1185">Reference proteome</keyword>
<gene>
    <name evidence="4" type="ORF">CYCCA115_LOCUS21279</name>
</gene>
<dbReference type="Proteomes" id="UP001295423">
    <property type="component" value="Unassembled WGS sequence"/>
</dbReference>
<comment type="caution">
    <text evidence="4">The sequence shown here is derived from an EMBL/GenBank/DDBJ whole genome shotgun (WGS) entry which is preliminary data.</text>
</comment>
<organism evidence="4 5">
    <name type="scientific">Cylindrotheca closterium</name>
    <dbReference type="NCBI Taxonomy" id="2856"/>
    <lineage>
        <taxon>Eukaryota</taxon>
        <taxon>Sar</taxon>
        <taxon>Stramenopiles</taxon>
        <taxon>Ochrophyta</taxon>
        <taxon>Bacillariophyta</taxon>
        <taxon>Bacillariophyceae</taxon>
        <taxon>Bacillariophycidae</taxon>
        <taxon>Bacillariales</taxon>
        <taxon>Bacillariaceae</taxon>
        <taxon>Cylindrotheca</taxon>
    </lineage>
</organism>
<dbReference type="PANTHER" id="PTHR10655">
    <property type="entry name" value="LYSOPHOSPHOLIPASE-RELATED"/>
    <property type="match status" value="1"/>
</dbReference>
<sequence length="224" mass="24253">MSSQSTKKGALIFLHGLGDSPAGWSDLKRSLPSYHASLSDIEYVFPAAPIIPITINGGTTMPGWFDLYDWPIAVGSKDDKEGLMTAVQVVEDQVEKLEKDGIPRSKIVVGGFSQGGAIALLTAYRNQKEAFAGCVGLSAWLTIPDDLDVSDSAKKTPLFWGHGKFDDKVLFPQQQFGVGKFLESGVTVTDKSYPMGHSSYPDEMNDFADFLDGCMFGSGKNDEL</sequence>
<dbReference type="GO" id="GO:0008474">
    <property type="term" value="F:palmitoyl-(protein) hydrolase activity"/>
    <property type="evidence" value="ECO:0007669"/>
    <property type="project" value="TreeGrafter"/>
</dbReference>
<proteinExistence type="inferred from homology"/>
<dbReference type="GO" id="GO:0005737">
    <property type="term" value="C:cytoplasm"/>
    <property type="evidence" value="ECO:0007669"/>
    <property type="project" value="TreeGrafter"/>
</dbReference>